<accession>A0A7W6D9E9</accession>
<proteinExistence type="predicted"/>
<name>A0A7W6D9E9_9HYPH</name>
<reference evidence="1 2" key="1">
    <citation type="submission" date="2020-08" db="EMBL/GenBank/DDBJ databases">
        <title>Genomic Encyclopedia of Type Strains, Phase IV (KMG-IV): sequencing the most valuable type-strain genomes for metagenomic binning, comparative biology and taxonomic classification.</title>
        <authorList>
            <person name="Goeker M."/>
        </authorList>
    </citation>
    <scope>NUCLEOTIDE SEQUENCE [LARGE SCALE GENOMIC DNA]</scope>
    <source>
        <strain evidence="1 2">DSM 100211</strain>
    </source>
</reference>
<keyword evidence="2" id="KW-1185">Reference proteome</keyword>
<organism evidence="1 2">
    <name type="scientific">Mycoplana azooxidifex</name>
    <dbReference type="NCBI Taxonomy" id="1636188"/>
    <lineage>
        <taxon>Bacteria</taxon>
        <taxon>Pseudomonadati</taxon>
        <taxon>Pseudomonadota</taxon>
        <taxon>Alphaproteobacteria</taxon>
        <taxon>Hyphomicrobiales</taxon>
        <taxon>Rhizobiaceae</taxon>
        <taxon>Mycoplana</taxon>
    </lineage>
</organism>
<evidence type="ECO:0000313" key="2">
    <source>
        <dbReference type="Proteomes" id="UP000574761"/>
    </source>
</evidence>
<protein>
    <submittedName>
        <fullName evidence="1">Uncharacterized protein</fullName>
    </submittedName>
</protein>
<sequence>MKDNGFSLITGGDRRTEPRDDVLHAIRRVRTIVLASAEDCRCRDRVADAIQSFEHLEHRREKKRLADATRTQRRKIKALLELLEDLDPATADDGELSEASLLLNDIAAEAALASSHLRELLRLRAAADGN</sequence>
<dbReference type="Proteomes" id="UP000574761">
    <property type="component" value="Unassembled WGS sequence"/>
</dbReference>
<comment type="caution">
    <text evidence="1">The sequence shown here is derived from an EMBL/GenBank/DDBJ whole genome shotgun (WGS) entry which is preliminary data.</text>
</comment>
<dbReference type="RefSeq" id="WP_210300139.1">
    <property type="nucleotide sequence ID" value="NZ_JACIEE010000002.1"/>
</dbReference>
<dbReference type="EMBL" id="JACIEE010000002">
    <property type="protein sequence ID" value="MBB3975643.1"/>
    <property type="molecule type" value="Genomic_DNA"/>
</dbReference>
<gene>
    <name evidence="1" type="ORF">GGQ64_000830</name>
</gene>
<dbReference type="AlphaFoldDB" id="A0A7W6D9E9"/>
<evidence type="ECO:0000313" key="1">
    <source>
        <dbReference type="EMBL" id="MBB3975643.1"/>
    </source>
</evidence>